<dbReference type="Gene3D" id="3.40.50.10770">
    <property type="entry name" value="Hypothetical protein VC1899 like domain (Restriction endonuclease-like)"/>
    <property type="match status" value="1"/>
</dbReference>
<dbReference type="Proteomes" id="UP001527866">
    <property type="component" value="Unassembled WGS sequence"/>
</dbReference>
<keyword evidence="3" id="KW-1185">Reference proteome</keyword>
<evidence type="ECO:0000256" key="1">
    <source>
        <dbReference type="SAM" id="MobiDB-lite"/>
    </source>
</evidence>
<feature type="compositionally biased region" description="Basic and acidic residues" evidence="1">
    <location>
        <begin position="48"/>
        <end position="61"/>
    </location>
</feature>
<name>A0ABT4U6I3_9ACTN</name>
<sequence length="333" mass="35614">MTGTGTVHIFSVGLSLFGNLRAEPAAMAERHRLAPEVAESVHAQRGRLRADEHSGDRDRQAESLSRAVAEGDEAHAEFAALLREVRVEEWKPGLSAELSALAAYLGRADDGQGKGMCALPAEDTAVLIASDTGPGLRAALVNAAAMAAGDLGRVHYLHDPSDAVDSLDGEVVIVRVPGLDAGDTAGFIEAMRNLGGVGRGVRRLVERAEARGAGERVVRFHTSGGFKGALPFVLGMAEALRSILGPRMVKAYAVHELSSGSAVELPLRSFHREFLARQFKGVERGEGVFRTEPPDGKPLQGFAYDFDGDRQEWRLTPFGYALNEMIPEATKVP</sequence>
<reference evidence="2 3" key="1">
    <citation type="submission" date="2023-01" db="EMBL/GenBank/DDBJ databases">
        <title>Draft genome sequence of Nocardiopsis sp. RSe5-2 isolated from halophytes.</title>
        <authorList>
            <person name="Duangmal K."/>
            <person name="Chantavorakit T."/>
        </authorList>
    </citation>
    <scope>NUCLEOTIDE SEQUENCE [LARGE SCALE GENOMIC DNA]</scope>
    <source>
        <strain evidence="2 3">RSe5-2</strain>
    </source>
</reference>
<evidence type="ECO:0000313" key="3">
    <source>
        <dbReference type="Proteomes" id="UP001527866"/>
    </source>
</evidence>
<evidence type="ECO:0000313" key="2">
    <source>
        <dbReference type="EMBL" id="MDA2812551.1"/>
    </source>
</evidence>
<evidence type="ECO:0008006" key="4">
    <source>
        <dbReference type="Google" id="ProtNLM"/>
    </source>
</evidence>
<comment type="caution">
    <text evidence="2">The sequence shown here is derived from an EMBL/GenBank/DDBJ whole genome shotgun (WGS) entry which is preliminary data.</text>
</comment>
<dbReference type="RefSeq" id="WP_270687146.1">
    <property type="nucleotide sequence ID" value="NZ_JAQFWQ010000053.1"/>
</dbReference>
<protein>
    <recommendedName>
        <fullName evidence="4">CRISPR-associated protein</fullName>
    </recommendedName>
</protein>
<proteinExistence type="predicted"/>
<feature type="region of interest" description="Disordered" evidence="1">
    <location>
        <begin position="39"/>
        <end position="63"/>
    </location>
</feature>
<organism evidence="2 3">
    <name type="scientific">Nocardiopsis endophytica</name>
    <dbReference type="NCBI Taxonomy" id="3018445"/>
    <lineage>
        <taxon>Bacteria</taxon>
        <taxon>Bacillati</taxon>
        <taxon>Actinomycetota</taxon>
        <taxon>Actinomycetes</taxon>
        <taxon>Streptosporangiales</taxon>
        <taxon>Nocardiopsidaceae</taxon>
        <taxon>Nocardiopsis</taxon>
    </lineage>
</organism>
<dbReference type="EMBL" id="JAQFWQ010000053">
    <property type="protein sequence ID" value="MDA2812551.1"/>
    <property type="molecule type" value="Genomic_DNA"/>
</dbReference>
<accession>A0ABT4U6I3</accession>
<gene>
    <name evidence="2" type="ORF">O4J56_18045</name>
</gene>